<proteinExistence type="predicted"/>
<evidence type="ECO:0000256" key="1">
    <source>
        <dbReference type="SAM" id="SignalP"/>
    </source>
</evidence>
<gene>
    <name evidence="3" type="ORF">JHX88_02975</name>
    <name evidence="2" type="ORF">SAMN05421772_101671</name>
</gene>
<dbReference type="EMBL" id="CP067140">
    <property type="protein sequence ID" value="WCR03747.1"/>
    <property type="molecule type" value="Genomic_DNA"/>
</dbReference>
<protein>
    <submittedName>
        <fullName evidence="2">Uncharacterized protein</fullName>
    </submittedName>
</protein>
<dbReference type="Proteomes" id="UP000186216">
    <property type="component" value="Unassembled WGS sequence"/>
</dbReference>
<reference evidence="2 4" key="1">
    <citation type="submission" date="2017-01" db="EMBL/GenBank/DDBJ databases">
        <authorList>
            <person name="Varghese N."/>
            <person name="Submissions S."/>
        </authorList>
    </citation>
    <scope>NUCLEOTIDE SEQUENCE [LARGE SCALE GENOMIC DNA]</scope>
    <source>
        <strain evidence="2 4">DSM 18447</strain>
    </source>
</reference>
<name>A0AA46A4C7_9RHOB</name>
<evidence type="ECO:0000313" key="3">
    <source>
        <dbReference type="EMBL" id="WCR03747.1"/>
    </source>
</evidence>
<evidence type="ECO:0000313" key="2">
    <source>
        <dbReference type="EMBL" id="SIS58933.1"/>
    </source>
</evidence>
<accession>A0AA46A4C7</accession>
<feature type="chain" id="PRO_5041394241" evidence="1">
    <location>
        <begin position="21"/>
        <end position="73"/>
    </location>
</feature>
<keyword evidence="1" id="KW-0732">Signal</keyword>
<dbReference type="Proteomes" id="UP001215549">
    <property type="component" value="Chromosome"/>
</dbReference>
<evidence type="ECO:0000313" key="5">
    <source>
        <dbReference type="Proteomes" id="UP001215549"/>
    </source>
</evidence>
<reference evidence="3 5" key="2">
    <citation type="submission" date="2021-01" db="EMBL/GenBank/DDBJ databases">
        <title>Biogeographic distribution of Paracoccus.</title>
        <authorList>
            <person name="Hollensteiner J."/>
            <person name="Leineberger J."/>
            <person name="Brinkhoff T."/>
            <person name="Daniel R."/>
        </authorList>
    </citation>
    <scope>NUCLEOTIDE SEQUENCE [LARGE SCALE GENOMIC DNA]</scope>
    <source>
        <strain evidence="3 5">DSM 18447</strain>
    </source>
</reference>
<sequence>MAKTLSILAVYLLSPLIATVQSSEERSDWDRAMEKCAAIKLLPGCNCVPRFDDGWGPMTEIVCEDDEEMQDDD</sequence>
<dbReference type="AlphaFoldDB" id="A0AA46A4C7"/>
<organism evidence="2 4">
    <name type="scientific">Paracoccus saliphilus</name>
    <dbReference type="NCBI Taxonomy" id="405559"/>
    <lineage>
        <taxon>Bacteria</taxon>
        <taxon>Pseudomonadati</taxon>
        <taxon>Pseudomonadota</taxon>
        <taxon>Alphaproteobacteria</taxon>
        <taxon>Rhodobacterales</taxon>
        <taxon>Paracoccaceae</taxon>
        <taxon>Paracoccus</taxon>
    </lineage>
</organism>
<evidence type="ECO:0000313" key="4">
    <source>
        <dbReference type="Proteomes" id="UP000186216"/>
    </source>
</evidence>
<dbReference type="EMBL" id="FTOU01000001">
    <property type="protein sequence ID" value="SIS58933.1"/>
    <property type="molecule type" value="Genomic_DNA"/>
</dbReference>
<dbReference type="RefSeq" id="WP_141225729.1">
    <property type="nucleotide sequence ID" value="NZ_CP067140.1"/>
</dbReference>
<keyword evidence="5" id="KW-1185">Reference proteome</keyword>
<feature type="signal peptide" evidence="1">
    <location>
        <begin position="1"/>
        <end position="20"/>
    </location>
</feature>